<dbReference type="AlphaFoldDB" id="F4RSJ4"/>
<protein>
    <recommendedName>
        <fullName evidence="3">DUF7872 domain-containing protein</fullName>
    </recommendedName>
</protein>
<proteinExistence type="predicted"/>
<gene>
    <name evidence="4" type="ORF">MELLADRAFT_88663</name>
</gene>
<evidence type="ECO:0000256" key="2">
    <source>
        <dbReference type="SAM" id="SignalP"/>
    </source>
</evidence>
<accession>F4RSJ4</accession>
<name>F4RSJ4_MELLP</name>
<feature type="chain" id="PRO_5003315417" description="DUF7872 domain-containing protein" evidence="2">
    <location>
        <begin position="28"/>
        <end position="571"/>
    </location>
</feature>
<dbReference type="PANTHER" id="PTHR33339">
    <property type="entry name" value="LYSM DOMAIN-CONTAINING PROTEIN"/>
    <property type="match status" value="1"/>
</dbReference>
<evidence type="ECO:0000313" key="5">
    <source>
        <dbReference type="Proteomes" id="UP000001072"/>
    </source>
</evidence>
<keyword evidence="2" id="KW-0732">Signal</keyword>
<dbReference type="PANTHER" id="PTHR33339:SF1">
    <property type="entry name" value="LYSM DOMAIN-CONTAINING PROTEIN"/>
    <property type="match status" value="1"/>
</dbReference>
<dbReference type="OrthoDB" id="2501761at2759"/>
<dbReference type="GeneID" id="18934945"/>
<evidence type="ECO:0000259" key="3">
    <source>
        <dbReference type="Pfam" id="PF25278"/>
    </source>
</evidence>
<dbReference type="RefSeq" id="XP_007412051.1">
    <property type="nucleotide sequence ID" value="XM_007411989.1"/>
</dbReference>
<dbReference type="InterPro" id="IPR057194">
    <property type="entry name" value="DUF7872"/>
</dbReference>
<dbReference type="EMBL" id="GL883117">
    <property type="protein sequence ID" value="EGG04612.1"/>
    <property type="molecule type" value="Genomic_DNA"/>
</dbReference>
<dbReference type="InParanoid" id="F4RSJ4"/>
<keyword evidence="1" id="KW-1133">Transmembrane helix</keyword>
<feature type="signal peptide" evidence="2">
    <location>
        <begin position="1"/>
        <end position="27"/>
    </location>
</feature>
<keyword evidence="1" id="KW-0812">Transmembrane</keyword>
<keyword evidence="5" id="KW-1185">Reference proteome</keyword>
<dbReference type="Pfam" id="PF25278">
    <property type="entry name" value="DUF7872"/>
    <property type="match status" value="1"/>
</dbReference>
<evidence type="ECO:0000256" key="1">
    <source>
        <dbReference type="SAM" id="Phobius"/>
    </source>
</evidence>
<feature type="transmembrane region" description="Helical" evidence="1">
    <location>
        <begin position="184"/>
        <end position="208"/>
    </location>
</feature>
<dbReference type="KEGG" id="mlr:MELLADRAFT_88663"/>
<keyword evidence="1" id="KW-0472">Membrane</keyword>
<evidence type="ECO:0000313" key="4">
    <source>
        <dbReference type="EMBL" id="EGG04612.1"/>
    </source>
</evidence>
<reference evidence="5" key="1">
    <citation type="journal article" date="2011" name="Proc. Natl. Acad. Sci. U.S.A.">
        <title>Obligate biotrophy features unraveled by the genomic analysis of rust fungi.</title>
        <authorList>
            <person name="Duplessis S."/>
            <person name="Cuomo C.A."/>
            <person name="Lin Y.-C."/>
            <person name="Aerts A."/>
            <person name="Tisserant E."/>
            <person name="Veneault-Fourrey C."/>
            <person name="Joly D.L."/>
            <person name="Hacquard S."/>
            <person name="Amselem J."/>
            <person name="Cantarel B.L."/>
            <person name="Chiu R."/>
            <person name="Coutinho P.M."/>
            <person name="Feau N."/>
            <person name="Field M."/>
            <person name="Frey P."/>
            <person name="Gelhaye E."/>
            <person name="Goldberg J."/>
            <person name="Grabherr M.G."/>
            <person name="Kodira C.D."/>
            <person name="Kohler A."/>
            <person name="Kuees U."/>
            <person name="Lindquist E.A."/>
            <person name="Lucas S.M."/>
            <person name="Mago R."/>
            <person name="Mauceli E."/>
            <person name="Morin E."/>
            <person name="Murat C."/>
            <person name="Pangilinan J.L."/>
            <person name="Park R."/>
            <person name="Pearson M."/>
            <person name="Quesneville H."/>
            <person name="Rouhier N."/>
            <person name="Sakthikumar S."/>
            <person name="Salamov A.A."/>
            <person name="Schmutz J."/>
            <person name="Selles B."/>
            <person name="Shapiro H."/>
            <person name="Tanguay P."/>
            <person name="Tuskan G.A."/>
            <person name="Henrissat B."/>
            <person name="Van de Peer Y."/>
            <person name="Rouze P."/>
            <person name="Ellis J.G."/>
            <person name="Dodds P.N."/>
            <person name="Schein J.E."/>
            <person name="Zhong S."/>
            <person name="Hamelin R.C."/>
            <person name="Grigoriev I.V."/>
            <person name="Szabo L.J."/>
            <person name="Martin F."/>
        </authorList>
    </citation>
    <scope>NUCLEOTIDE SEQUENCE [LARGE SCALE GENOMIC DNA]</scope>
    <source>
        <strain evidence="5">98AG31 / pathotype 3-4-7</strain>
    </source>
</reference>
<dbReference type="Proteomes" id="UP000001072">
    <property type="component" value="Unassembled WGS sequence"/>
</dbReference>
<dbReference type="HOGENOM" id="CLU_030195_3_0_1"/>
<feature type="domain" description="DUF7872" evidence="3">
    <location>
        <begin position="369"/>
        <end position="571"/>
    </location>
</feature>
<organism evidence="5">
    <name type="scientific">Melampsora larici-populina (strain 98AG31 / pathotype 3-4-7)</name>
    <name type="common">Poplar leaf rust fungus</name>
    <dbReference type="NCBI Taxonomy" id="747676"/>
    <lineage>
        <taxon>Eukaryota</taxon>
        <taxon>Fungi</taxon>
        <taxon>Dikarya</taxon>
        <taxon>Basidiomycota</taxon>
        <taxon>Pucciniomycotina</taxon>
        <taxon>Pucciniomycetes</taxon>
        <taxon>Pucciniales</taxon>
        <taxon>Melampsoraceae</taxon>
        <taxon>Melampsora</taxon>
    </lineage>
</organism>
<sequence>MDSIFKKRLLWEAVFSVWILLLTCAKCNVLDEGNTRLERRAGLDFLGGLSGDGGGSGAAGAPDPTAGLKDPCGQIPLTVDSWNKLEVDKYIANYPGIDNLTLAQFAAKLEAPNFFCGIGMQCLAGQICSPAVGINWLILYAIQEWNNYMNSLYSSIENAITVMREAAAGIVADFMPDQHVDKSIFGWGMATIVLGVVGVFSAIAVPVFMPTELTLYAIEGYKTAATTAETAESVKAALAAAEAAKNAGDEATVVALRTAQDIKVIRTGFLGLRIAQKPPKPIFQFNPQVNAAFQRTASSSSHVAPTARMRRRSFEATSLEPRSLAKRDLPPSVFSYLPLSRYDVMGNLIRWYLLMSTASSTAESTLLTQSRWAFLDTHLTSLQNRLQGIVALTSKIGATAPIGAGNGLASVLQGGTFLTPNPVRTDLQKAARDLAQITAISQFFKSIDPCTDKGPDGAWPGDDRLSYCTPQGVMMNIIQANGNAVDNGVKNAKLLSTKYGYSVQKLVQSAVRCQTKYGIGNEMLAPPPSSPDSECAFALPVCVCTLADVQHLRHHGHSTVVACRNGAHLPI</sequence>
<dbReference type="VEuPathDB" id="FungiDB:MELLADRAFT_88663"/>